<comment type="caution">
    <text evidence="2">The sequence shown here is derived from an EMBL/GenBank/DDBJ whole genome shotgun (WGS) entry which is preliminary data.</text>
</comment>
<evidence type="ECO:0000313" key="2">
    <source>
        <dbReference type="EMBL" id="PJE69579.1"/>
    </source>
</evidence>
<feature type="coiled-coil region" evidence="1">
    <location>
        <begin position="45"/>
        <end position="72"/>
    </location>
</feature>
<gene>
    <name evidence="2" type="ORF">COU98_01245</name>
</gene>
<evidence type="ECO:0008006" key="4">
    <source>
        <dbReference type="Google" id="ProtNLM"/>
    </source>
</evidence>
<keyword evidence="1" id="KW-0175">Coiled coil</keyword>
<proteinExistence type="predicted"/>
<dbReference type="AlphaFoldDB" id="A0A2H9T1M4"/>
<evidence type="ECO:0000313" key="3">
    <source>
        <dbReference type="Proteomes" id="UP000236946"/>
    </source>
</evidence>
<reference evidence="3" key="1">
    <citation type="submission" date="2017-09" db="EMBL/GenBank/DDBJ databases">
        <title>Depth-based differentiation of microbial function through sediment-hosted aquifers and enrichment of novel symbionts in the deep terrestrial subsurface.</title>
        <authorList>
            <person name="Probst A.J."/>
            <person name="Ladd B."/>
            <person name="Jarett J.K."/>
            <person name="Geller-Mcgrath D.E."/>
            <person name="Sieber C.M.K."/>
            <person name="Emerson J.B."/>
            <person name="Anantharaman K."/>
            <person name="Thomas B.C."/>
            <person name="Malmstrom R."/>
            <person name="Stieglmeier M."/>
            <person name="Klingl A."/>
            <person name="Woyke T."/>
            <person name="Ryan C.M."/>
            <person name="Banfield J.F."/>
        </authorList>
    </citation>
    <scope>NUCLEOTIDE SEQUENCE [LARGE SCALE GENOMIC DNA]</scope>
</reference>
<dbReference type="EMBL" id="PFEN01000020">
    <property type="protein sequence ID" value="PJE69579.1"/>
    <property type="molecule type" value="Genomic_DNA"/>
</dbReference>
<name>A0A2H9T1M4_9BACT</name>
<accession>A0A2H9T1M4</accession>
<protein>
    <recommendedName>
        <fullName evidence="4">Homing endonuclease LAGLIDADG domain-containing protein</fullName>
    </recommendedName>
</protein>
<sequence length="224" mass="26914">MARFRDREKALTLRKKEMSYSQIKKILKVSKGTLSLWLRDYPLSKQRIRELRDCNEQRIERYRETRRKIKKERLNKFYLEQKKFIFPLKKKELYLTGLFLYWGEGSKTHPAMLSVSNTDPSVIKFFIYWLKKALLIPKDRIKIELQLYNDMNVQREIEYWSKILKIPKNQFNHPYIKKTSVTRINHKGGFGHGTCNARVGDARISEKVLMAIKAISNKYFNMRT</sequence>
<dbReference type="Proteomes" id="UP000236946">
    <property type="component" value="Unassembled WGS sequence"/>
</dbReference>
<evidence type="ECO:0000256" key="1">
    <source>
        <dbReference type="SAM" id="Coils"/>
    </source>
</evidence>
<organism evidence="2 3">
    <name type="scientific">Candidatus Staskawiczbacteria bacterium CG10_big_fil_rev_8_21_14_0_10_38_10</name>
    <dbReference type="NCBI Taxonomy" id="1974891"/>
    <lineage>
        <taxon>Bacteria</taxon>
        <taxon>Candidatus Staskawicziibacteriota</taxon>
    </lineage>
</organism>